<dbReference type="PANTHER" id="PTHR47959">
    <property type="entry name" value="ATP-DEPENDENT RNA HELICASE RHLE-RELATED"/>
    <property type="match status" value="1"/>
</dbReference>
<evidence type="ECO:0000313" key="16">
    <source>
        <dbReference type="Proteomes" id="UP000799444"/>
    </source>
</evidence>
<keyword evidence="5" id="KW-0347">Helicase</keyword>
<evidence type="ECO:0000256" key="5">
    <source>
        <dbReference type="ARBA" id="ARBA00022806"/>
    </source>
</evidence>
<dbReference type="Proteomes" id="UP000799444">
    <property type="component" value="Unassembled WGS sequence"/>
</dbReference>
<keyword evidence="8" id="KW-0539">Nucleus</keyword>
<dbReference type="GO" id="GO:0003723">
    <property type="term" value="F:RNA binding"/>
    <property type="evidence" value="ECO:0007669"/>
    <property type="project" value="UniProtKB-KW"/>
</dbReference>
<dbReference type="Pfam" id="PF00270">
    <property type="entry name" value="DEAD"/>
    <property type="match status" value="1"/>
</dbReference>
<dbReference type="EMBL" id="ML996107">
    <property type="protein sequence ID" value="KAF2738701.1"/>
    <property type="molecule type" value="Genomic_DNA"/>
</dbReference>
<dbReference type="InterPro" id="IPR001650">
    <property type="entry name" value="Helicase_C-like"/>
</dbReference>
<dbReference type="SUPFAM" id="SSF82199">
    <property type="entry name" value="SET domain"/>
    <property type="match status" value="1"/>
</dbReference>
<feature type="domain" description="Helicase ATP-binding" evidence="12">
    <location>
        <begin position="689"/>
        <end position="868"/>
    </location>
</feature>
<gene>
    <name evidence="15" type="ORF">EJ04DRAFT_458669</name>
</gene>
<dbReference type="InterPro" id="IPR001214">
    <property type="entry name" value="SET_dom"/>
</dbReference>
<evidence type="ECO:0000259" key="11">
    <source>
        <dbReference type="PROSITE" id="PS50280"/>
    </source>
</evidence>
<dbReference type="InterPro" id="IPR014014">
    <property type="entry name" value="RNA_helicase_DEAD_Q_motif"/>
</dbReference>
<evidence type="ECO:0000256" key="7">
    <source>
        <dbReference type="ARBA" id="ARBA00022884"/>
    </source>
</evidence>
<feature type="domain" description="SET" evidence="11">
    <location>
        <begin position="443"/>
        <end position="548"/>
    </location>
</feature>
<evidence type="ECO:0000256" key="10">
    <source>
        <dbReference type="SAM" id="MobiDB-lite"/>
    </source>
</evidence>
<dbReference type="InterPro" id="IPR000629">
    <property type="entry name" value="RNA-helicase_DEAD-box_CS"/>
</dbReference>
<dbReference type="PROSITE" id="PS51192">
    <property type="entry name" value="HELICASE_ATP_BIND_1"/>
    <property type="match status" value="1"/>
</dbReference>
<keyword evidence="7" id="KW-0694">RNA-binding</keyword>
<dbReference type="GO" id="GO:0005829">
    <property type="term" value="C:cytosol"/>
    <property type="evidence" value="ECO:0007669"/>
    <property type="project" value="TreeGrafter"/>
</dbReference>
<dbReference type="InterPro" id="IPR014001">
    <property type="entry name" value="Helicase_ATP-bd"/>
</dbReference>
<evidence type="ECO:0000259" key="13">
    <source>
        <dbReference type="PROSITE" id="PS51194"/>
    </source>
</evidence>
<sequence>MTSLATIDGLSECIARAIQEHLAKSKIEWSGAGNFCRPIVRFEAFLEDASLDRTSSRSSAKIASTLANVVENTQDATEGDQIDAHSTHEVDIDSEEARRRGTGGLRIALTGSIQEDVSEHQRQMQSDNRAFPKRRKIIPEKFVFQPSTLDKLIIGIWEQFQISSATEFGAIQHHPDVATVEAIDSDVVRPEDGFSRMNLFCRKITQASRVCRSIEIIVQARWVELFDEQVQLRFAENPQLSSAKHRRAAFMEACNDFSWPEKELRNKMAIWRGYQEIKEAAGWAALVFAGMGIYRFCKYRVRFDSDAMRRLRNIRNRLEVAADTLHPNWRQLLSIIGERSTIRYEGHPHDWVVSEDGSEPVPLRSTYAQTDPFFRFEHIEESVIDEAVWGCDDPRWLPNANTRKKGSGAFVCAACGEEQSDDLKKNSCYCFPRLFGCAKRKPAPVQVIRTPNRNNGLMALAAYERGGAVGEFVGQITKGKRHLDVMDSATPSANYQIWQGNQGNYTRFVNHSCKANAQFQQFNWLDTQRVVLVSKGIEAGMEITVDYSDRYWSGLDKKCLSALHINAAMRTSYRSKAKPAPSYSDSDSQKEVSGPQHGSRKRRKLTISPTGSAQPDSNGHAPSPATMSRIRAKGGLELGQMNAEPLPSDSAAKEEQKATFSSLNVAPWLVASLASMEIKKPTAIQQACIPEILKGRDCLGASRTGTGKTVAFAVPIMQKWASDPCGNFAVILTPTRELAIQIWEQFKAISAPQSMKPLLVTGGADQLEQTIALEKRPHVIIATPGRLADLIENSGEDITRGLLRVQVLVLDEADRLLAPGRGSMLPDLETILSALPPPAERQTLLFTATVTNEVRTLKEKPPRPGRPPMFVHELDIEETIALPPKLKQTYIQTPVTHKECYLHVLLLTPEIVKKSVIIFCNQTKTADLLERLLRKLEHRVTALHSGLRQPDRTSNLARYRAQAARILVATDVASRGLDIPEVALVVNYDVPRDPDDYIHRVGRTARAGRAGLSVTLIGQRDVDLIYAIEDRVNEKMVEYEEEGVNIETRVVRDAIKPVTEKKREALMQIEENKDIHGKRRLGIQKLKKVED</sequence>
<evidence type="ECO:0000256" key="4">
    <source>
        <dbReference type="ARBA" id="ARBA00022801"/>
    </source>
</evidence>
<dbReference type="CDD" id="cd17955">
    <property type="entry name" value="DEADc_DDX49"/>
    <property type="match status" value="1"/>
</dbReference>
<evidence type="ECO:0000256" key="2">
    <source>
        <dbReference type="ARBA" id="ARBA00022517"/>
    </source>
</evidence>
<proteinExistence type="predicted"/>
<feature type="short sequence motif" description="Q motif" evidence="9">
    <location>
        <begin position="658"/>
        <end position="686"/>
    </location>
</feature>
<evidence type="ECO:0000256" key="8">
    <source>
        <dbReference type="ARBA" id="ARBA00023242"/>
    </source>
</evidence>
<accession>A0A9P4R866</accession>
<keyword evidence="6" id="KW-0067">ATP-binding</keyword>
<dbReference type="InterPro" id="IPR011545">
    <property type="entry name" value="DEAD/DEAH_box_helicase_dom"/>
</dbReference>
<evidence type="ECO:0000313" key="15">
    <source>
        <dbReference type="EMBL" id="KAF2738701.1"/>
    </source>
</evidence>
<dbReference type="CDD" id="cd18787">
    <property type="entry name" value="SF2_C_DEAD"/>
    <property type="match status" value="1"/>
</dbReference>
<dbReference type="SMART" id="SM00317">
    <property type="entry name" value="SET"/>
    <property type="match status" value="1"/>
</dbReference>
<dbReference type="InterPro" id="IPR027417">
    <property type="entry name" value="P-loop_NTPase"/>
</dbReference>
<dbReference type="Pfam" id="PF00856">
    <property type="entry name" value="SET"/>
    <property type="match status" value="1"/>
</dbReference>
<evidence type="ECO:0000256" key="9">
    <source>
        <dbReference type="PROSITE-ProRule" id="PRU00552"/>
    </source>
</evidence>
<dbReference type="Pfam" id="PF00271">
    <property type="entry name" value="Helicase_C"/>
    <property type="match status" value="1"/>
</dbReference>
<dbReference type="AlphaFoldDB" id="A0A9P4R866"/>
<dbReference type="OrthoDB" id="10261904at2759"/>
<dbReference type="GO" id="GO:0005524">
    <property type="term" value="F:ATP binding"/>
    <property type="evidence" value="ECO:0007669"/>
    <property type="project" value="UniProtKB-KW"/>
</dbReference>
<dbReference type="PANTHER" id="PTHR47959:SF24">
    <property type="entry name" value="ATP-DEPENDENT RNA HELICASE"/>
    <property type="match status" value="1"/>
</dbReference>
<comment type="caution">
    <text evidence="15">The sequence shown here is derived from an EMBL/GenBank/DDBJ whole genome shotgun (WGS) entry which is preliminary data.</text>
</comment>
<dbReference type="GO" id="GO:0042254">
    <property type="term" value="P:ribosome biogenesis"/>
    <property type="evidence" value="ECO:0007669"/>
    <property type="project" value="UniProtKB-KW"/>
</dbReference>
<dbReference type="Gene3D" id="2.170.270.10">
    <property type="entry name" value="SET domain"/>
    <property type="match status" value="1"/>
</dbReference>
<feature type="compositionally biased region" description="Polar residues" evidence="10">
    <location>
        <begin position="607"/>
        <end position="617"/>
    </location>
</feature>
<protein>
    <submittedName>
        <fullName evidence="15">DEAD-domain-containing protein</fullName>
    </submittedName>
</protein>
<organism evidence="15 16">
    <name type="scientific">Polyplosphaeria fusca</name>
    <dbReference type="NCBI Taxonomy" id="682080"/>
    <lineage>
        <taxon>Eukaryota</taxon>
        <taxon>Fungi</taxon>
        <taxon>Dikarya</taxon>
        <taxon>Ascomycota</taxon>
        <taxon>Pezizomycotina</taxon>
        <taxon>Dothideomycetes</taxon>
        <taxon>Pleosporomycetidae</taxon>
        <taxon>Pleosporales</taxon>
        <taxon>Tetraplosphaeriaceae</taxon>
        <taxon>Polyplosphaeria</taxon>
    </lineage>
</organism>
<dbReference type="GO" id="GO:0003724">
    <property type="term" value="F:RNA helicase activity"/>
    <property type="evidence" value="ECO:0007669"/>
    <property type="project" value="InterPro"/>
</dbReference>
<name>A0A9P4R866_9PLEO</name>
<dbReference type="Gene3D" id="3.40.50.300">
    <property type="entry name" value="P-loop containing nucleotide triphosphate hydrolases"/>
    <property type="match status" value="2"/>
</dbReference>
<dbReference type="GO" id="GO:0005634">
    <property type="term" value="C:nucleus"/>
    <property type="evidence" value="ECO:0007669"/>
    <property type="project" value="UniProtKB-SubCell"/>
</dbReference>
<evidence type="ECO:0000259" key="14">
    <source>
        <dbReference type="PROSITE" id="PS51195"/>
    </source>
</evidence>
<keyword evidence="16" id="KW-1185">Reference proteome</keyword>
<keyword evidence="2" id="KW-0690">Ribosome biogenesis</keyword>
<dbReference type="PROSITE" id="PS00039">
    <property type="entry name" value="DEAD_ATP_HELICASE"/>
    <property type="match status" value="1"/>
</dbReference>
<keyword evidence="3" id="KW-0547">Nucleotide-binding</keyword>
<evidence type="ECO:0000256" key="1">
    <source>
        <dbReference type="ARBA" id="ARBA00004123"/>
    </source>
</evidence>
<dbReference type="PROSITE" id="PS51194">
    <property type="entry name" value="HELICASE_CTER"/>
    <property type="match status" value="1"/>
</dbReference>
<evidence type="ECO:0000256" key="3">
    <source>
        <dbReference type="ARBA" id="ARBA00022741"/>
    </source>
</evidence>
<dbReference type="PROSITE" id="PS51195">
    <property type="entry name" value="Q_MOTIF"/>
    <property type="match status" value="1"/>
</dbReference>
<feature type="domain" description="Helicase C-terminal" evidence="13">
    <location>
        <begin position="906"/>
        <end position="1052"/>
    </location>
</feature>
<feature type="domain" description="DEAD-box RNA helicase Q" evidence="14">
    <location>
        <begin position="658"/>
        <end position="686"/>
    </location>
</feature>
<comment type="subcellular location">
    <subcellularLocation>
        <location evidence="1">Nucleus</location>
    </subcellularLocation>
</comment>
<dbReference type="SMART" id="SM00490">
    <property type="entry name" value="HELICc"/>
    <property type="match status" value="1"/>
</dbReference>
<feature type="region of interest" description="Disordered" evidence="10">
    <location>
        <begin position="574"/>
        <end position="627"/>
    </location>
</feature>
<dbReference type="InterPro" id="IPR046341">
    <property type="entry name" value="SET_dom_sf"/>
</dbReference>
<reference evidence="15" key="1">
    <citation type="journal article" date="2020" name="Stud. Mycol.">
        <title>101 Dothideomycetes genomes: a test case for predicting lifestyles and emergence of pathogens.</title>
        <authorList>
            <person name="Haridas S."/>
            <person name="Albert R."/>
            <person name="Binder M."/>
            <person name="Bloem J."/>
            <person name="Labutti K."/>
            <person name="Salamov A."/>
            <person name="Andreopoulos B."/>
            <person name="Baker S."/>
            <person name="Barry K."/>
            <person name="Bills G."/>
            <person name="Bluhm B."/>
            <person name="Cannon C."/>
            <person name="Castanera R."/>
            <person name="Culley D."/>
            <person name="Daum C."/>
            <person name="Ezra D."/>
            <person name="Gonzalez J."/>
            <person name="Henrissat B."/>
            <person name="Kuo A."/>
            <person name="Liang C."/>
            <person name="Lipzen A."/>
            <person name="Lutzoni F."/>
            <person name="Magnuson J."/>
            <person name="Mondo S."/>
            <person name="Nolan M."/>
            <person name="Ohm R."/>
            <person name="Pangilinan J."/>
            <person name="Park H.-J."/>
            <person name="Ramirez L."/>
            <person name="Alfaro M."/>
            <person name="Sun H."/>
            <person name="Tritt A."/>
            <person name="Yoshinaga Y."/>
            <person name="Zwiers L.-H."/>
            <person name="Turgeon B."/>
            <person name="Goodwin S."/>
            <person name="Spatafora J."/>
            <person name="Crous P."/>
            <person name="Grigoriev I."/>
        </authorList>
    </citation>
    <scope>NUCLEOTIDE SEQUENCE</scope>
    <source>
        <strain evidence="15">CBS 125425</strain>
    </source>
</reference>
<evidence type="ECO:0000259" key="12">
    <source>
        <dbReference type="PROSITE" id="PS51192"/>
    </source>
</evidence>
<evidence type="ECO:0000256" key="6">
    <source>
        <dbReference type="ARBA" id="ARBA00022840"/>
    </source>
</evidence>
<dbReference type="SMART" id="SM00487">
    <property type="entry name" value="DEXDc"/>
    <property type="match status" value="1"/>
</dbReference>
<keyword evidence="4" id="KW-0378">Hydrolase</keyword>
<dbReference type="GO" id="GO:0016787">
    <property type="term" value="F:hydrolase activity"/>
    <property type="evidence" value="ECO:0007669"/>
    <property type="project" value="UniProtKB-KW"/>
</dbReference>
<dbReference type="GO" id="GO:0010467">
    <property type="term" value="P:gene expression"/>
    <property type="evidence" value="ECO:0007669"/>
    <property type="project" value="UniProtKB-ARBA"/>
</dbReference>
<dbReference type="InterPro" id="IPR050079">
    <property type="entry name" value="DEAD_box_RNA_helicase"/>
</dbReference>
<dbReference type="PROSITE" id="PS50280">
    <property type="entry name" value="SET"/>
    <property type="match status" value="1"/>
</dbReference>
<dbReference type="SUPFAM" id="SSF52540">
    <property type="entry name" value="P-loop containing nucleoside triphosphate hydrolases"/>
    <property type="match status" value="1"/>
</dbReference>